<protein>
    <submittedName>
        <fullName evidence="2">Uncharacterized protein</fullName>
    </submittedName>
</protein>
<evidence type="ECO:0000256" key="1">
    <source>
        <dbReference type="SAM" id="Phobius"/>
    </source>
</evidence>
<evidence type="ECO:0000313" key="3">
    <source>
        <dbReference type="Proteomes" id="UP000294830"/>
    </source>
</evidence>
<dbReference type="Proteomes" id="UP000294830">
    <property type="component" value="Unassembled WGS sequence"/>
</dbReference>
<gene>
    <name evidence="2" type="ORF">CLV25_102236</name>
</gene>
<dbReference type="RefSeq" id="WP_131838325.1">
    <property type="nucleotide sequence ID" value="NZ_SLWB01000002.1"/>
</dbReference>
<keyword evidence="1" id="KW-0472">Membrane</keyword>
<organism evidence="2 3">
    <name type="scientific">Acetobacteroides hydrogenigenes</name>
    <dbReference type="NCBI Taxonomy" id="979970"/>
    <lineage>
        <taxon>Bacteria</taxon>
        <taxon>Pseudomonadati</taxon>
        <taxon>Bacteroidota</taxon>
        <taxon>Bacteroidia</taxon>
        <taxon>Bacteroidales</taxon>
        <taxon>Rikenellaceae</taxon>
        <taxon>Acetobacteroides</taxon>
    </lineage>
</organism>
<name>A0A4V2RQP4_9BACT</name>
<keyword evidence="1" id="KW-0812">Transmembrane</keyword>
<comment type="caution">
    <text evidence="2">The sequence shown here is derived from an EMBL/GenBank/DDBJ whole genome shotgun (WGS) entry which is preliminary data.</text>
</comment>
<keyword evidence="3" id="KW-1185">Reference proteome</keyword>
<dbReference type="AlphaFoldDB" id="A0A4V2RQP4"/>
<sequence length="138" mass="15857">MELLDCHIERIKGDLESHGVTMDKLSDSLLDHICCAIEEMEGDDFELAYGQVLERFGEEGIRRIQEETTNLIYKKEFAMKKTMYILGYFASMFAVTGVLCKMMHWPGAGPSLLLSALLLNFGFLPLYFRDKYKQSISR</sequence>
<feature type="transmembrane region" description="Helical" evidence="1">
    <location>
        <begin position="111"/>
        <end position="128"/>
    </location>
</feature>
<reference evidence="2 3" key="1">
    <citation type="submission" date="2019-03" db="EMBL/GenBank/DDBJ databases">
        <title>Genomic Encyclopedia of Archaeal and Bacterial Type Strains, Phase II (KMG-II): from individual species to whole genera.</title>
        <authorList>
            <person name="Goeker M."/>
        </authorList>
    </citation>
    <scope>NUCLEOTIDE SEQUENCE [LARGE SCALE GENOMIC DNA]</scope>
    <source>
        <strain evidence="2 3">RL-C</strain>
    </source>
</reference>
<dbReference type="OrthoDB" id="1134798at2"/>
<dbReference type="EMBL" id="SLWB01000002">
    <property type="protein sequence ID" value="TCN72270.1"/>
    <property type="molecule type" value="Genomic_DNA"/>
</dbReference>
<evidence type="ECO:0000313" key="2">
    <source>
        <dbReference type="EMBL" id="TCN72270.1"/>
    </source>
</evidence>
<proteinExistence type="predicted"/>
<keyword evidence="1" id="KW-1133">Transmembrane helix</keyword>
<feature type="transmembrane region" description="Helical" evidence="1">
    <location>
        <begin position="83"/>
        <end position="105"/>
    </location>
</feature>
<accession>A0A4V2RQP4</accession>